<keyword evidence="3" id="KW-1185">Reference proteome</keyword>
<organism evidence="2 3">
    <name type="scientific">Taxus chinensis</name>
    <name type="common">Chinese yew</name>
    <name type="synonym">Taxus wallichiana var. chinensis</name>
    <dbReference type="NCBI Taxonomy" id="29808"/>
    <lineage>
        <taxon>Eukaryota</taxon>
        <taxon>Viridiplantae</taxon>
        <taxon>Streptophyta</taxon>
        <taxon>Embryophyta</taxon>
        <taxon>Tracheophyta</taxon>
        <taxon>Spermatophyta</taxon>
        <taxon>Pinopsida</taxon>
        <taxon>Pinidae</taxon>
        <taxon>Conifers II</taxon>
        <taxon>Cupressales</taxon>
        <taxon>Taxaceae</taxon>
        <taxon>Taxus</taxon>
    </lineage>
</organism>
<sequence>MEKNLVTLPLLPGTPSLRDDPVLGSPSSSYTSTDHRPDMPDKGEFQLRLFGTNVIQKKDVSCQINGDESQKRRAFVPPVDFAFIKKKYSGSVNPVILLLDSESKDVLWFNPAYERMVKDTEERSCNIHHPLAINPTPLACCSFKPETVACSYNGTSYSGEHNLMYYSSPSTGHPMQRSTNVAMPGISPTGEGLSSVNNGVIMPQPVRPVGSSVSIEYLKETNQQISPPCKTMDEIKEQMEKKKKLFQLLYLTLKIG</sequence>
<dbReference type="EMBL" id="JAHRHJ020003181">
    <property type="protein sequence ID" value="KAH9292316.1"/>
    <property type="molecule type" value="Genomic_DNA"/>
</dbReference>
<feature type="non-terminal residue" evidence="2">
    <location>
        <position position="256"/>
    </location>
</feature>
<dbReference type="AlphaFoldDB" id="A0AA38F826"/>
<comment type="caution">
    <text evidence="2">The sequence shown here is derived from an EMBL/GenBank/DDBJ whole genome shotgun (WGS) entry which is preliminary data.</text>
</comment>
<feature type="compositionally biased region" description="Basic and acidic residues" evidence="1">
    <location>
        <begin position="33"/>
        <end position="42"/>
    </location>
</feature>
<name>A0AA38F826_TAXCH</name>
<protein>
    <submittedName>
        <fullName evidence="2">Uncharacterized protein</fullName>
    </submittedName>
</protein>
<dbReference type="Proteomes" id="UP000824469">
    <property type="component" value="Unassembled WGS sequence"/>
</dbReference>
<evidence type="ECO:0000313" key="2">
    <source>
        <dbReference type="EMBL" id="KAH9292316.1"/>
    </source>
</evidence>
<gene>
    <name evidence="2" type="ORF">KI387_042492</name>
</gene>
<reference evidence="2 3" key="1">
    <citation type="journal article" date="2021" name="Nat. Plants">
        <title>The Taxus genome provides insights into paclitaxel biosynthesis.</title>
        <authorList>
            <person name="Xiong X."/>
            <person name="Gou J."/>
            <person name="Liao Q."/>
            <person name="Li Y."/>
            <person name="Zhou Q."/>
            <person name="Bi G."/>
            <person name="Li C."/>
            <person name="Du R."/>
            <person name="Wang X."/>
            <person name="Sun T."/>
            <person name="Guo L."/>
            <person name="Liang H."/>
            <person name="Lu P."/>
            <person name="Wu Y."/>
            <person name="Zhang Z."/>
            <person name="Ro D.K."/>
            <person name="Shang Y."/>
            <person name="Huang S."/>
            <person name="Yan J."/>
        </authorList>
    </citation>
    <scope>NUCLEOTIDE SEQUENCE [LARGE SCALE GENOMIC DNA]</scope>
    <source>
        <strain evidence="2">Ta-2019</strain>
    </source>
</reference>
<proteinExistence type="predicted"/>
<evidence type="ECO:0000256" key="1">
    <source>
        <dbReference type="SAM" id="MobiDB-lite"/>
    </source>
</evidence>
<accession>A0AA38F826</accession>
<feature type="region of interest" description="Disordered" evidence="1">
    <location>
        <begin position="1"/>
        <end position="42"/>
    </location>
</feature>
<evidence type="ECO:0000313" key="3">
    <source>
        <dbReference type="Proteomes" id="UP000824469"/>
    </source>
</evidence>